<evidence type="ECO:0000313" key="10">
    <source>
        <dbReference type="EMBL" id="NYI04405.1"/>
    </source>
</evidence>
<dbReference type="SUPFAM" id="SSF49265">
    <property type="entry name" value="Fibronectin type III"/>
    <property type="match status" value="1"/>
</dbReference>
<dbReference type="PROSITE" id="PS51173">
    <property type="entry name" value="CBM2"/>
    <property type="match status" value="1"/>
</dbReference>
<reference evidence="10 11" key="1">
    <citation type="submission" date="2020-07" db="EMBL/GenBank/DDBJ databases">
        <title>Sequencing the genomes of 1000 actinobacteria strains.</title>
        <authorList>
            <person name="Klenk H.-P."/>
        </authorList>
    </citation>
    <scope>NUCLEOTIDE SEQUENCE [LARGE SCALE GENOMIC DNA]</scope>
    <source>
        <strain evidence="10 11">DSM 42178</strain>
    </source>
</reference>
<dbReference type="CDD" id="cd21177">
    <property type="entry name" value="LPMO_AA10"/>
    <property type="match status" value="1"/>
</dbReference>
<dbReference type="InterPro" id="IPR018366">
    <property type="entry name" value="CBM2_CS"/>
</dbReference>
<dbReference type="Proteomes" id="UP000567795">
    <property type="component" value="Unassembled WGS sequence"/>
</dbReference>
<evidence type="ECO:0000256" key="2">
    <source>
        <dbReference type="ARBA" id="ARBA00022801"/>
    </source>
</evidence>
<evidence type="ECO:0000256" key="6">
    <source>
        <dbReference type="SAM" id="MobiDB-lite"/>
    </source>
</evidence>
<dbReference type="PROSITE" id="PS00561">
    <property type="entry name" value="CBM2_A"/>
    <property type="match status" value="1"/>
</dbReference>
<dbReference type="GO" id="GO:0030247">
    <property type="term" value="F:polysaccharide binding"/>
    <property type="evidence" value="ECO:0007669"/>
    <property type="project" value="UniProtKB-UniRule"/>
</dbReference>
<keyword evidence="1 7" id="KW-0732">Signal</keyword>
<evidence type="ECO:0000256" key="4">
    <source>
        <dbReference type="ARBA" id="ARBA00023295"/>
    </source>
</evidence>
<evidence type="ECO:0000256" key="7">
    <source>
        <dbReference type="SAM" id="SignalP"/>
    </source>
</evidence>
<evidence type="ECO:0000256" key="3">
    <source>
        <dbReference type="ARBA" id="ARBA00023277"/>
    </source>
</evidence>
<dbReference type="PROSITE" id="PS50853">
    <property type="entry name" value="FN3"/>
    <property type="match status" value="1"/>
</dbReference>
<dbReference type="InterPro" id="IPR012291">
    <property type="entry name" value="CBM2_carb-bd_dom_sf"/>
</dbReference>
<feature type="domain" description="CBM2" evidence="9">
    <location>
        <begin position="331"/>
        <end position="441"/>
    </location>
</feature>
<proteinExistence type="predicted"/>
<dbReference type="InterPro" id="IPR014756">
    <property type="entry name" value="Ig_E-set"/>
</dbReference>
<dbReference type="RefSeq" id="WP_218903958.1">
    <property type="nucleotide sequence ID" value="NZ_JACBZD010000001.1"/>
</dbReference>
<dbReference type="CDD" id="cd00063">
    <property type="entry name" value="FN3"/>
    <property type="match status" value="1"/>
</dbReference>
<dbReference type="GO" id="GO:0000272">
    <property type="term" value="P:polysaccharide catabolic process"/>
    <property type="evidence" value="ECO:0007669"/>
    <property type="project" value="UniProtKB-KW"/>
</dbReference>
<keyword evidence="5" id="KW-0624">Polysaccharide degradation</keyword>
<dbReference type="AlphaFoldDB" id="A0A852ZRJ8"/>
<feature type="region of interest" description="Disordered" evidence="6">
    <location>
        <begin position="224"/>
        <end position="246"/>
    </location>
</feature>
<feature type="domain" description="Fibronectin type-III" evidence="8">
    <location>
        <begin position="239"/>
        <end position="328"/>
    </location>
</feature>
<evidence type="ECO:0000313" key="11">
    <source>
        <dbReference type="Proteomes" id="UP000567795"/>
    </source>
</evidence>
<dbReference type="Gene3D" id="2.60.40.10">
    <property type="entry name" value="Immunoglobulins"/>
    <property type="match status" value="1"/>
</dbReference>
<evidence type="ECO:0000259" key="9">
    <source>
        <dbReference type="PROSITE" id="PS51173"/>
    </source>
</evidence>
<dbReference type="SMART" id="SM00060">
    <property type="entry name" value="FN3"/>
    <property type="match status" value="1"/>
</dbReference>
<dbReference type="InterPro" id="IPR004302">
    <property type="entry name" value="Cellulose/chitin-bd_N"/>
</dbReference>
<dbReference type="SMART" id="SM00637">
    <property type="entry name" value="CBD_II"/>
    <property type="match status" value="1"/>
</dbReference>
<keyword evidence="3" id="KW-0119">Carbohydrate metabolism</keyword>
<evidence type="ECO:0000256" key="5">
    <source>
        <dbReference type="ARBA" id="ARBA00023326"/>
    </source>
</evidence>
<feature type="compositionally biased region" description="Low complexity" evidence="6">
    <location>
        <begin position="232"/>
        <end position="246"/>
    </location>
</feature>
<dbReference type="Pfam" id="PF00041">
    <property type="entry name" value="fn3"/>
    <property type="match status" value="1"/>
</dbReference>
<dbReference type="InterPro" id="IPR013783">
    <property type="entry name" value="Ig-like_fold"/>
</dbReference>
<dbReference type="Gene3D" id="2.60.40.290">
    <property type="match status" value="1"/>
</dbReference>
<feature type="chain" id="PRO_5032951762" evidence="7">
    <location>
        <begin position="32"/>
        <end position="441"/>
    </location>
</feature>
<dbReference type="SUPFAM" id="SSF81296">
    <property type="entry name" value="E set domains"/>
    <property type="match status" value="1"/>
</dbReference>
<dbReference type="Pfam" id="PF00553">
    <property type="entry name" value="CBM_2"/>
    <property type="match status" value="1"/>
</dbReference>
<gene>
    <name evidence="10" type="ORF">FHU37_001348</name>
</gene>
<evidence type="ECO:0000256" key="1">
    <source>
        <dbReference type="ARBA" id="ARBA00022729"/>
    </source>
</evidence>
<protein>
    <submittedName>
        <fullName evidence="10">Chitin-binding protein</fullName>
    </submittedName>
</protein>
<accession>A0A852ZRJ8</accession>
<dbReference type="SUPFAM" id="SSF49384">
    <property type="entry name" value="Carbohydrate-binding domain"/>
    <property type="match status" value="1"/>
</dbReference>
<keyword evidence="11" id="KW-1185">Reference proteome</keyword>
<keyword evidence="4" id="KW-0326">Glycosidase</keyword>
<dbReference type="InterPro" id="IPR008965">
    <property type="entry name" value="CBM2/CBM3_carb-bd_dom_sf"/>
</dbReference>
<dbReference type="InterPro" id="IPR003961">
    <property type="entry name" value="FN3_dom"/>
</dbReference>
<dbReference type="GO" id="GO:0004553">
    <property type="term" value="F:hydrolase activity, hydrolyzing O-glycosyl compounds"/>
    <property type="evidence" value="ECO:0007669"/>
    <property type="project" value="InterPro"/>
</dbReference>
<dbReference type="PANTHER" id="PTHR34823">
    <property type="entry name" value="GLCNAC-BINDING PROTEIN A"/>
    <property type="match status" value="1"/>
</dbReference>
<name>A0A852ZRJ8_9ACTN</name>
<dbReference type="EMBL" id="JACBZD010000001">
    <property type="protein sequence ID" value="NYI04405.1"/>
    <property type="molecule type" value="Genomic_DNA"/>
</dbReference>
<organism evidence="10 11">
    <name type="scientific">Allostreptomyces psammosilenae</name>
    <dbReference type="NCBI Taxonomy" id="1892865"/>
    <lineage>
        <taxon>Bacteria</taxon>
        <taxon>Bacillati</taxon>
        <taxon>Actinomycetota</taxon>
        <taxon>Actinomycetes</taxon>
        <taxon>Kitasatosporales</taxon>
        <taxon>Streptomycetaceae</taxon>
        <taxon>Allostreptomyces</taxon>
    </lineage>
</organism>
<dbReference type="Pfam" id="PF03067">
    <property type="entry name" value="LPMO_10"/>
    <property type="match status" value="1"/>
</dbReference>
<dbReference type="InterPro" id="IPR001919">
    <property type="entry name" value="CBD2"/>
</dbReference>
<dbReference type="InterPro" id="IPR036116">
    <property type="entry name" value="FN3_sf"/>
</dbReference>
<evidence type="ECO:0000259" key="8">
    <source>
        <dbReference type="PROSITE" id="PS50853"/>
    </source>
</evidence>
<dbReference type="PANTHER" id="PTHR34823:SF1">
    <property type="entry name" value="CHITIN-BINDING TYPE-4 DOMAIN-CONTAINING PROTEIN"/>
    <property type="match status" value="1"/>
</dbReference>
<dbReference type="Gene3D" id="2.70.50.50">
    <property type="entry name" value="chitin-binding protein cbp21"/>
    <property type="match status" value="1"/>
</dbReference>
<comment type="caution">
    <text evidence="10">The sequence shown here is derived from an EMBL/GenBank/DDBJ whole genome shotgun (WGS) entry which is preliminary data.</text>
</comment>
<sequence>MKITRKQGLVGLLVGASGLSVLVLPPQAAQAHGGMTYPATRTYACYKDGLAGGTGDVNPTNPACAEAVRISGKTPLWNWFGNLISNAGGRHQEIIPDGNLCGPQETFAGFRQGRTDWPTTELTAGADITFRYNAWAPHPGTWYQYVTKDGWNPNEPLGWDDLEPVPFDQVTNPPINGSGPDGAEYTWNATLPEGKSGYHVIYSIWQRSDSPEAFYNCSDVVFTGEDGGGEGPDTQAPTAPGTPTASAVTSSTATLSWPAARDNVAVTRYDLYREAGQTDELVATTSGTTANLTGLAAETPYTYYVVARDAAGNVSSASSPVTFTTAAEGGGEQPAGDCQVTWAVANAWEGGFTANVTLKNTGTTPINGWKLEWVFSGGQRVSQAWSATAEQHDHHVTVTNASWNGTVAPGASVTFGLNGTQAAGDRQPDLFTVNGSTCTTA</sequence>
<dbReference type="InterPro" id="IPR051024">
    <property type="entry name" value="GlcNAc_Chitin_IntDeg"/>
</dbReference>
<keyword evidence="2" id="KW-0378">Hydrolase</keyword>
<feature type="signal peptide" evidence="7">
    <location>
        <begin position="1"/>
        <end position="31"/>
    </location>
</feature>